<dbReference type="PANTHER" id="PTHR30329:SF21">
    <property type="entry name" value="LIPOPROTEIN YIAD-RELATED"/>
    <property type="match status" value="1"/>
</dbReference>
<dbReference type="EMBL" id="SRMB01000003">
    <property type="protein sequence ID" value="TGE26214.1"/>
    <property type="molecule type" value="Genomic_DNA"/>
</dbReference>
<dbReference type="Proteomes" id="UP000298471">
    <property type="component" value="Unassembled WGS sequence"/>
</dbReference>
<reference evidence="7 8" key="1">
    <citation type="submission" date="2019-04" db="EMBL/GenBank/DDBJ databases">
        <authorList>
            <person name="Feng G."/>
            <person name="Zhang J."/>
            <person name="Zhu H."/>
        </authorList>
    </citation>
    <scope>NUCLEOTIDE SEQUENCE [LARGE SCALE GENOMIC DNA]</scope>
    <source>
        <strain evidence="7 8">9PBR-1</strain>
    </source>
</reference>
<dbReference type="GO" id="GO:0009279">
    <property type="term" value="C:cell outer membrane"/>
    <property type="evidence" value="ECO:0007669"/>
    <property type="project" value="UniProtKB-SubCell"/>
</dbReference>
<name>A0A4Z0Q957_9BACT</name>
<dbReference type="SUPFAM" id="SSF103088">
    <property type="entry name" value="OmpA-like"/>
    <property type="match status" value="1"/>
</dbReference>
<keyword evidence="2 4" id="KW-0472">Membrane</keyword>
<sequence length="150" mass="16128">MGAGANFLRQPVQAQRDGKSRHVSASGRCGRHGAKKKLDTEGKATLYINFDTDKARIKPESEATVAEVVKLLQNPGLRLSVEGHTDNTGAAAHNRQLSEQRAQAVVANLTRHNIAGSRLRAAGFGPDKPLADNTTEAGKAQNRRVELVKL</sequence>
<organism evidence="7 8">
    <name type="scientific">Hymenobacter metallicola</name>
    <dbReference type="NCBI Taxonomy" id="2563114"/>
    <lineage>
        <taxon>Bacteria</taxon>
        <taxon>Pseudomonadati</taxon>
        <taxon>Bacteroidota</taxon>
        <taxon>Cytophagia</taxon>
        <taxon>Cytophagales</taxon>
        <taxon>Hymenobacteraceae</taxon>
        <taxon>Hymenobacter</taxon>
    </lineage>
</organism>
<evidence type="ECO:0000313" key="7">
    <source>
        <dbReference type="EMBL" id="TGE26214.1"/>
    </source>
</evidence>
<dbReference type="Gene3D" id="3.30.1330.60">
    <property type="entry name" value="OmpA-like domain"/>
    <property type="match status" value="1"/>
</dbReference>
<dbReference type="InterPro" id="IPR036737">
    <property type="entry name" value="OmpA-like_sf"/>
</dbReference>
<dbReference type="OrthoDB" id="9792021at2"/>
<evidence type="ECO:0000256" key="1">
    <source>
        <dbReference type="ARBA" id="ARBA00004442"/>
    </source>
</evidence>
<comment type="subcellular location">
    <subcellularLocation>
        <location evidence="1">Cell outer membrane</location>
    </subcellularLocation>
</comment>
<accession>A0A4Z0Q957</accession>
<proteinExistence type="predicted"/>
<dbReference type="InterPro" id="IPR006664">
    <property type="entry name" value="OMP_bac"/>
</dbReference>
<dbReference type="PANTHER" id="PTHR30329">
    <property type="entry name" value="STATOR ELEMENT OF FLAGELLAR MOTOR COMPLEX"/>
    <property type="match status" value="1"/>
</dbReference>
<evidence type="ECO:0000256" key="5">
    <source>
        <dbReference type="SAM" id="MobiDB-lite"/>
    </source>
</evidence>
<evidence type="ECO:0000259" key="6">
    <source>
        <dbReference type="PROSITE" id="PS51123"/>
    </source>
</evidence>
<evidence type="ECO:0000313" key="8">
    <source>
        <dbReference type="Proteomes" id="UP000298471"/>
    </source>
</evidence>
<evidence type="ECO:0000256" key="2">
    <source>
        <dbReference type="ARBA" id="ARBA00023136"/>
    </source>
</evidence>
<gene>
    <name evidence="7" type="ORF">E5K02_15500</name>
</gene>
<dbReference type="AlphaFoldDB" id="A0A4Z0Q957"/>
<evidence type="ECO:0000256" key="4">
    <source>
        <dbReference type="PROSITE-ProRule" id="PRU00473"/>
    </source>
</evidence>
<dbReference type="InterPro" id="IPR050330">
    <property type="entry name" value="Bact_OuterMem_StrucFunc"/>
</dbReference>
<dbReference type="InterPro" id="IPR006665">
    <property type="entry name" value="OmpA-like"/>
</dbReference>
<protein>
    <submittedName>
        <fullName evidence="7">OmpA family protein</fullName>
    </submittedName>
</protein>
<keyword evidence="8" id="KW-1185">Reference proteome</keyword>
<comment type="caution">
    <text evidence="7">The sequence shown here is derived from an EMBL/GenBank/DDBJ whole genome shotgun (WGS) entry which is preliminary data.</text>
</comment>
<dbReference type="PRINTS" id="PR01021">
    <property type="entry name" value="OMPADOMAIN"/>
</dbReference>
<feature type="domain" description="OmpA-like" evidence="6">
    <location>
        <begin position="37"/>
        <end position="150"/>
    </location>
</feature>
<evidence type="ECO:0000256" key="3">
    <source>
        <dbReference type="ARBA" id="ARBA00023237"/>
    </source>
</evidence>
<keyword evidence="3" id="KW-0998">Cell outer membrane</keyword>
<dbReference type="Pfam" id="PF00691">
    <property type="entry name" value="OmpA"/>
    <property type="match status" value="1"/>
</dbReference>
<dbReference type="PROSITE" id="PS51123">
    <property type="entry name" value="OMPA_2"/>
    <property type="match status" value="1"/>
</dbReference>
<dbReference type="CDD" id="cd07185">
    <property type="entry name" value="OmpA_C-like"/>
    <property type="match status" value="1"/>
</dbReference>
<feature type="region of interest" description="Disordered" evidence="5">
    <location>
        <begin position="1"/>
        <end position="37"/>
    </location>
</feature>